<accession>A0A410K0K6</accession>
<feature type="transmembrane region" description="Helical" evidence="6">
    <location>
        <begin position="187"/>
        <end position="206"/>
    </location>
</feature>
<evidence type="ECO:0000256" key="6">
    <source>
        <dbReference type="SAM" id="Phobius"/>
    </source>
</evidence>
<feature type="transmembrane region" description="Helical" evidence="6">
    <location>
        <begin position="65"/>
        <end position="86"/>
    </location>
</feature>
<dbReference type="Pfam" id="PF01810">
    <property type="entry name" value="LysE"/>
    <property type="match status" value="1"/>
</dbReference>
<reference evidence="7 8" key="1">
    <citation type="submission" date="2019-01" db="EMBL/GenBank/DDBJ databases">
        <title>Geovibrio thiophilus DSM 11263, complete genome.</title>
        <authorList>
            <person name="Spring S."/>
            <person name="Bunk B."/>
            <person name="Sproer C."/>
        </authorList>
    </citation>
    <scope>NUCLEOTIDE SEQUENCE [LARGE SCALE GENOMIC DNA]</scope>
    <source>
        <strain evidence="7 8">DSM 11263</strain>
    </source>
</reference>
<keyword evidence="2" id="KW-1003">Cell membrane</keyword>
<dbReference type="PANTHER" id="PTHR30086:SF20">
    <property type="entry name" value="ARGININE EXPORTER PROTEIN ARGO-RELATED"/>
    <property type="match status" value="1"/>
</dbReference>
<protein>
    <submittedName>
        <fullName evidence="7">LysE family translocator</fullName>
    </submittedName>
</protein>
<feature type="transmembrane region" description="Helical" evidence="6">
    <location>
        <begin position="39"/>
        <end position="59"/>
    </location>
</feature>
<evidence type="ECO:0000313" key="7">
    <source>
        <dbReference type="EMBL" id="QAR33932.1"/>
    </source>
</evidence>
<keyword evidence="4 6" id="KW-1133">Transmembrane helix</keyword>
<dbReference type="EMBL" id="CP035108">
    <property type="protein sequence ID" value="QAR33932.1"/>
    <property type="molecule type" value="Genomic_DNA"/>
</dbReference>
<name>A0A410K0K6_9BACT</name>
<keyword evidence="5 6" id="KW-0472">Membrane</keyword>
<dbReference type="PIRSF" id="PIRSF006324">
    <property type="entry name" value="LeuE"/>
    <property type="match status" value="1"/>
</dbReference>
<dbReference type="AlphaFoldDB" id="A0A410K0K6"/>
<dbReference type="PANTHER" id="PTHR30086">
    <property type="entry name" value="ARGININE EXPORTER PROTEIN ARGO"/>
    <property type="match status" value="1"/>
</dbReference>
<organism evidence="7 8">
    <name type="scientific">Geovibrio thiophilus</name>
    <dbReference type="NCBI Taxonomy" id="139438"/>
    <lineage>
        <taxon>Bacteria</taxon>
        <taxon>Pseudomonadati</taxon>
        <taxon>Deferribacterota</taxon>
        <taxon>Deferribacteres</taxon>
        <taxon>Deferribacterales</taxon>
        <taxon>Geovibrionaceae</taxon>
        <taxon>Geovibrio</taxon>
    </lineage>
</organism>
<dbReference type="OrthoDB" id="9804822at2"/>
<keyword evidence="3 6" id="KW-0812">Transmembrane</keyword>
<dbReference type="InterPro" id="IPR001123">
    <property type="entry name" value="LeuE-type"/>
</dbReference>
<keyword evidence="8" id="KW-1185">Reference proteome</keyword>
<comment type="subcellular location">
    <subcellularLocation>
        <location evidence="1">Cell membrane</location>
        <topology evidence="1">Multi-pass membrane protein</topology>
    </subcellularLocation>
</comment>
<evidence type="ECO:0000256" key="5">
    <source>
        <dbReference type="ARBA" id="ARBA00023136"/>
    </source>
</evidence>
<feature type="transmembrane region" description="Helical" evidence="6">
    <location>
        <begin position="117"/>
        <end position="138"/>
    </location>
</feature>
<evidence type="ECO:0000313" key="8">
    <source>
        <dbReference type="Proteomes" id="UP000287502"/>
    </source>
</evidence>
<feature type="transmembrane region" description="Helical" evidence="6">
    <location>
        <begin position="150"/>
        <end position="175"/>
    </location>
</feature>
<evidence type="ECO:0000256" key="1">
    <source>
        <dbReference type="ARBA" id="ARBA00004651"/>
    </source>
</evidence>
<evidence type="ECO:0000256" key="2">
    <source>
        <dbReference type="ARBA" id="ARBA00022475"/>
    </source>
</evidence>
<dbReference type="GO" id="GO:0015171">
    <property type="term" value="F:amino acid transmembrane transporter activity"/>
    <property type="evidence" value="ECO:0007669"/>
    <property type="project" value="TreeGrafter"/>
</dbReference>
<evidence type="ECO:0000256" key="3">
    <source>
        <dbReference type="ARBA" id="ARBA00022692"/>
    </source>
</evidence>
<dbReference type="KEGG" id="gtl:EP073_11115"/>
<dbReference type="GO" id="GO:0005886">
    <property type="term" value="C:plasma membrane"/>
    <property type="evidence" value="ECO:0007669"/>
    <property type="project" value="UniProtKB-SubCell"/>
</dbReference>
<proteinExistence type="predicted"/>
<dbReference type="RefSeq" id="WP_128467217.1">
    <property type="nucleotide sequence ID" value="NZ_CP035108.1"/>
</dbReference>
<evidence type="ECO:0000256" key="4">
    <source>
        <dbReference type="ARBA" id="ARBA00022989"/>
    </source>
</evidence>
<sequence>MPDIQQIFLFAAASAVLAITPGPDILYVVTRGMTQGRKAALSAAAGFSLGNIAHTTFAVLGLSAIVMSSVAIFTVIKLLGAAYLIYIGWKTFTAKGAALNGSDTKVLSPKSIFIQSITANMLNPKVALFFIAFLPQFVRAENGSAAAQMAVFGLIFILCTFAVFSFCGLLAGFIGDYLKRHESAGTLMNRIAGVILMTLGLSLALYKKA</sequence>
<feature type="transmembrane region" description="Helical" evidence="6">
    <location>
        <begin position="6"/>
        <end position="27"/>
    </location>
</feature>
<gene>
    <name evidence="7" type="ORF">EP073_11115</name>
</gene>
<dbReference type="Proteomes" id="UP000287502">
    <property type="component" value="Chromosome"/>
</dbReference>